<keyword evidence="3 7" id="KW-1133">Transmembrane helix</keyword>
<feature type="compositionally biased region" description="Basic and acidic residues" evidence="6">
    <location>
        <begin position="334"/>
        <end position="346"/>
    </location>
</feature>
<dbReference type="AlphaFoldDB" id="A0A4S2MZK7"/>
<dbReference type="InterPro" id="IPR049326">
    <property type="entry name" value="Rhodopsin_dom_fungi"/>
</dbReference>
<evidence type="ECO:0000256" key="7">
    <source>
        <dbReference type="SAM" id="Phobius"/>
    </source>
</evidence>
<reference evidence="9 10" key="1">
    <citation type="submission" date="2019-04" db="EMBL/GenBank/DDBJ databases">
        <title>Comparative genomics and transcriptomics to analyze fruiting body development in filamentous ascomycetes.</title>
        <authorList>
            <consortium name="DOE Joint Genome Institute"/>
            <person name="Lutkenhaus R."/>
            <person name="Traeger S."/>
            <person name="Breuer J."/>
            <person name="Kuo A."/>
            <person name="Lipzen A."/>
            <person name="Pangilinan J."/>
            <person name="Dilworth D."/>
            <person name="Sandor L."/>
            <person name="Poggeler S."/>
            <person name="Barry K."/>
            <person name="Grigoriev I.V."/>
            <person name="Nowrousian M."/>
        </authorList>
    </citation>
    <scope>NUCLEOTIDE SEQUENCE [LARGE SCALE GENOMIC DNA]</scope>
    <source>
        <strain evidence="9 10">CBS 389.68</strain>
    </source>
</reference>
<feature type="transmembrane region" description="Helical" evidence="7">
    <location>
        <begin position="93"/>
        <end position="117"/>
    </location>
</feature>
<keyword evidence="10" id="KW-1185">Reference proteome</keyword>
<dbReference type="GO" id="GO:0016020">
    <property type="term" value="C:membrane"/>
    <property type="evidence" value="ECO:0007669"/>
    <property type="project" value="UniProtKB-SubCell"/>
</dbReference>
<feature type="transmembrane region" description="Helical" evidence="7">
    <location>
        <begin position="224"/>
        <end position="245"/>
    </location>
</feature>
<dbReference type="PANTHER" id="PTHR33048">
    <property type="entry name" value="PTH11-LIKE INTEGRAL MEMBRANE PROTEIN (AFU_ORTHOLOGUE AFUA_5G11245)"/>
    <property type="match status" value="1"/>
</dbReference>
<evidence type="ECO:0000259" key="8">
    <source>
        <dbReference type="Pfam" id="PF20684"/>
    </source>
</evidence>
<dbReference type="PANTHER" id="PTHR33048:SF92">
    <property type="entry name" value="INTEGRAL MEMBRANE PROTEIN"/>
    <property type="match status" value="1"/>
</dbReference>
<name>A0A4S2MZK7_9PEZI</name>
<evidence type="ECO:0000256" key="4">
    <source>
        <dbReference type="ARBA" id="ARBA00023136"/>
    </source>
</evidence>
<feature type="region of interest" description="Disordered" evidence="6">
    <location>
        <begin position="300"/>
        <end position="355"/>
    </location>
</feature>
<comment type="subcellular location">
    <subcellularLocation>
        <location evidence="1">Membrane</location>
        <topology evidence="1">Multi-pass membrane protein</topology>
    </subcellularLocation>
</comment>
<dbReference type="Pfam" id="PF20684">
    <property type="entry name" value="Fung_rhodopsin"/>
    <property type="match status" value="1"/>
</dbReference>
<feature type="transmembrane region" description="Helical" evidence="7">
    <location>
        <begin position="180"/>
        <end position="203"/>
    </location>
</feature>
<evidence type="ECO:0000256" key="6">
    <source>
        <dbReference type="SAM" id="MobiDB-lite"/>
    </source>
</evidence>
<feature type="transmembrane region" description="Helical" evidence="7">
    <location>
        <begin position="6"/>
        <end position="28"/>
    </location>
</feature>
<feature type="transmembrane region" description="Helical" evidence="7">
    <location>
        <begin position="129"/>
        <end position="151"/>
    </location>
</feature>
<gene>
    <name evidence="9" type="ORF">EX30DRAFT_395106</name>
</gene>
<feature type="domain" description="Rhodopsin" evidence="8">
    <location>
        <begin position="74"/>
        <end position="205"/>
    </location>
</feature>
<comment type="similarity">
    <text evidence="5">Belongs to the SAT4 family.</text>
</comment>
<dbReference type="OrthoDB" id="5372266at2759"/>
<sequence length="355" mass="39799">MKIEVMVALQALAGVVMFGLMIARIVVAQKRYWLPYYSERIGVTTYALGCAMAVALSIYWIINGVRQIRWRDQGFSDLHIRLKLITPGEFKGIFATTTVCAVSMWLGKVSFLCVYAPSYKRFSKPMQRLFKVAVVFTIASFIAVLGLYVFWCYPTSRNWRVTDPDFCVAVLMAPPLHSAMILSCVSDLILFAVPVLVVLNLASSRTTVLSGSRTARAISTGERFGVLLLLILGFVSIIVSIYRVVDANVNGYLSNKPLPLGKRNTYIAGEMLSMVTLMVAFALPSLRALVRSRRKARRQQPWNEGLEYETRENEREGSRGDGGIETPEIGDEDGDKKRLWVVEMENRSNASVTRR</sequence>
<accession>A0A4S2MZK7</accession>
<keyword evidence="2 7" id="KW-0812">Transmembrane</keyword>
<keyword evidence="4 7" id="KW-0472">Membrane</keyword>
<feature type="transmembrane region" description="Helical" evidence="7">
    <location>
        <begin position="40"/>
        <end position="62"/>
    </location>
</feature>
<evidence type="ECO:0000256" key="5">
    <source>
        <dbReference type="ARBA" id="ARBA00038359"/>
    </source>
</evidence>
<dbReference type="STRING" id="341454.A0A4S2MZK7"/>
<organism evidence="9 10">
    <name type="scientific">Ascodesmis nigricans</name>
    <dbReference type="NCBI Taxonomy" id="341454"/>
    <lineage>
        <taxon>Eukaryota</taxon>
        <taxon>Fungi</taxon>
        <taxon>Dikarya</taxon>
        <taxon>Ascomycota</taxon>
        <taxon>Pezizomycotina</taxon>
        <taxon>Pezizomycetes</taxon>
        <taxon>Pezizales</taxon>
        <taxon>Ascodesmidaceae</taxon>
        <taxon>Ascodesmis</taxon>
    </lineage>
</organism>
<protein>
    <recommendedName>
        <fullName evidence="8">Rhodopsin domain-containing protein</fullName>
    </recommendedName>
</protein>
<dbReference type="InParanoid" id="A0A4S2MZK7"/>
<evidence type="ECO:0000256" key="2">
    <source>
        <dbReference type="ARBA" id="ARBA00022692"/>
    </source>
</evidence>
<feature type="compositionally biased region" description="Basic and acidic residues" evidence="6">
    <location>
        <begin position="308"/>
        <end position="319"/>
    </location>
</feature>
<feature type="transmembrane region" description="Helical" evidence="7">
    <location>
        <begin position="265"/>
        <end position="290"/>
    </location>
</feature>
<dbReference type="InterPro" id="IPR052337">
    <property type="entry name" value="SAT4-like"/>
</dbReference>
<proteinExistence type="inferred from homology"/>
<dbReference type="Proteomes" id="UP000298138">
    <property type="component" value="Unassembled WGS sequence"/>
</dbReference>
<evidence type="ECO:0000313" key="10">
    <source>
        <dbReference type="Proteomes" id="UP000298138"/>
    </source>
</evidence>
<evidence type="ECO:0000256" key="1">
    <source>
        <dbReference type="ARBA" id="ARBA00004141"/>
    </source>
</evidence>
<evidence type="ECO:0000313" key="9">
    <source>
        <dbReference type="EMBL" id="TGZ82249.1"/>
    </source>
</evidence>
<dbReference type="EMBL" id="ML220116">
    <property type="protein sequence ID" value="TGZ82249.1"/>
    <property type="molecule type" value="Genomic_DNA"/>
</dbReference>
<evidence type="ECO:0000256" key="3">
    <source>
        <dbReference type="ARBA" id="ARBA00022989"/>
    </source>
</evidence>